<evidence type="ECO:0000313" key="9">
    <source>
        <dbReference type="EMBL" id="CUH67337.1"/>
    </source>
</evidence>
<evidence type="ECO:0000256" key="7">
    <source>
        <dbReference type="RuleBase" id="RU003879"/>
    </source>
</evidence>
<evidence type="ECO:0000256" key="5">
    <source>
        <dbReference type="ARBA" id="ARBA00022989"/>
    </source>
</evidence>
<protein>
    <submittedName>
        <fullName evidence="9">Protein TolR</fullName>
    </submittedName>
</protein>
<sequence length="126" mass="13381">MQFKRPSRRRTTESVVPMINVVFLLLIFFMMSARIAPAPPFDLTLPTAVQNAALEEDRALYLSADGAVGFQGLLGAKAWAALGVLDKTQELTVRADADLPAPMLAAVLAKLAAMGISSASLALRAP</sequence>
<feature type="transmembrane region" description="Helical" evidence="8">
    <location>
        <begin position="15"/>
        <end position="36"/>
    </location>
</feature>
<dbReference type="Proteomes" id="UP000051587">
    <property type="component" value="Unassembled WGS sequence"/>
</dbReference>
<name>A0A0P1FHE1_THAGE</name>
<feature type="transmembrane region" description="Helical" evidence="8">
    <location>
        <begin position="103"/>
        <end position="123"/>
    </location>
</feature>
<keyword evidence="6 8" id="KW-0472">Membrane</keyword>
<keyword evidence="5 8" id="KW-1133">Transmembrane helix</keyword>
<dbReference type="STRING" id="53501.SAMN04488043_101312"/>
<evidence type="ECO:0000256" key="1">
    <source>
        <dbReference type="ARBA" id="ARBA00004162"/>
    </source>
</evidence>
<dbReference type="OrthoDB" id="8479787at2"/>
<keyword evidence="7" id="KW-0813">Transport</keyword>
<dbReference type="GO" id="GO:0005886">
    <property type="term" value="C:plasma membrane"/>
    <property type="evidence" value="ECO:0007669"/>
    <property type="project" value="UniProtKB-SubCell"/>
</dbReference>
<evidence type="ECO:0000256" key="8">
    <source>
        <dbReference type="SAM" id="Phobius"/>
    </source>
</evidence>
<keyword evidence="4 7" id="KW-0812">Transmembrane</keyword>
<reference evidence="9 10" key="1">
    <citation type="submission" date="2015-09" db="EMBL/GenBank/DDBJ databases">
        <authorList>
            <consortium name="Swine Surveillance"/>
        </authorList>
    </citation>
    <scope>NUCLEOTIDE SEQUENCE [LARGE SCALE GENOMIC DNA]</scope>
    <source>
        <strain evidence="9 10">CECT 4357</strain>
    </source>
</reference>
<comment type="subcellular location">
    <subcellularLocation>
        <location evidence="1">Cell membrane</location>
        <topology evidence="1">Single-pass membrane protein</topology>
    </subcellularLocation>
    <subcellularLocation>
        <location evidence="7">Cell membrane</location>
        <topology evidence="7">Single-pass type II membrane protein</topology>
    </subcellularLocation>
</comment>
<gene>
    <name evidence="9" type="ORF">TG4357_02947</name>
</gene>
<comment type="similarity">
    <text evidence="2 7">Belongs to the ExbD/TolR family.</text>
</comment>
<organism evidence="9 10">
    <name type="scientific">Thalassovita gelatinovora</name>
    <name type="common">Thalassobius gelatinovorus</name>
    <dbReference type="NCBI Taxonomy" id="53501"/>
    <lineage>
        <taxon>Bacteria</taxon>
        <taxon>Pseudomonadati</taxon>
        <taxon>Pseudomonadota</taxon>
        <taxon>Alphaproteobacteria</taxon>
        <taxon>Rhodobacterales</taxon>
        <taxon>Roseobacteraceae</taxon>
        <taxon>Thalassovita</taxon>
    </lineage>
</organism>
<dbReference type="GO" id="GO:0015031">
    <property type="term" value="P:protein transport"/>
    <property type="evidence" value="ECO:0007669"/>
    <property type="project" value="UniProtKB-KW"/>
</dbReference>
<dbReference type="InterPro" id="IPR003400">
    <property type="entry name" value="ExbD"/>
</dbReference>
<dbReference type="EMBL" id="CYSA01000026">
    <property type="protein sequence ID" value="CUH67337.1"/>
    <property type="molecule type" value="Genomic_DNA"/>
</dbReference>
<evidence type="ECO:0000256" key="6">
    <source>
        <dbReference type="ARBA" id="ARBA00023136"/>
    </source>
</evidence>
<evidence type="ECO:0000256" key="3">
    <source>
        <dbReference type="ARBA" id="ARBA00022475"/>
    </source>
</evidence>
<evidence type="ECO:0000313" key="10">
    <source>
        <dbReference type="Proteomes" id="UP000051587"/>
    </source>
</evidence>
<proteinExistence type="inferred from homology"/>
<keyword evidence="10" id="KW-1185">Reference proteome</keyword>
<dbReference type="Pfam" id="PF02472">
    <property type="entry name" value="ExbD"/>
    <property type="match status" value="1"/>
</dbReference>
<accession>A0A0P1FHE1</accession>
<dbReference type="AlphaFoldDB" id="A0A0P1FHE1"/>
<dbReference type="RefSeq" id="WP_058263650.1">
    <property type="nucleotide sequence ID" value="NZ_CP051181.1"/>
</dbReference>
<keyword evidence="3" id="KW-1003">Cell membrane</keyword>
<evidence type="ECO:0000256" key="2">
    <source>
        <dbReference type="ARBA" id="ARBA00005811"/>
    </source>
</evidence>
<evidence type="ECO:0000256" key="4">
    <source>
        <dbReference type="ARBA" id="ARBA00022692"/>
    </source>
</evidence>
<keyword evidence="7" id="KW-0653">Protein transport</keyword>
<dbReference type="GO" id="GO:0022857">
    <property type="term" value="F:transmembrane transporter activity"/>
    <property type="evidence" value="ECO:0007669"/>
    <property type="project" value="InterPro"/>
</dbReference>